<dbReference type="STRING" id="1888892.BFL28_10525"/>
<dbReference type="Proteomes" id="UP000094487">
    <property type="component" value="Unassembled WGS sequence"/>
</dbReference>
<sequence length="140" mass="14930">MSEIAQTHSNRDALLELARETLATVMDESQGNSSDGRLIRDGNEHAALIDGDDVITAMLKFAALASRPSPVGRDEVESAIKLAEEYAEIRDWNGAYHAMRLACSAALKSQPSSTAGEVCSCPCHKGTAIMHVRPCCDGVA</sequence>
<protein>
    <submittedName>
        <fullName evidence="1">Uncharacterized protein</fullName>
    </submittedName>
</protein>
<name>A0A1E3LZP5_9SPHN</name>
<proteinExistence type="predicted"/>
<gene>
    <name evidence="1" type="ORF">BFL28_10525</name>
</gene>
<evidence type="ECO:0000313" key="2">
    <source>
        <dbReference type="Proteomes" id="UP000094487"/>
    </source>
</evidence>
<dbReference type="AlphaFoldDB" id="A0A1E3LZP5"/>
<organism evidence="1 2">
    <name type="scientific">Sphingomonas turrisvirgatae</name>
    <dbReference type="NCBI Taxonomy" id="1888892"/>
    <lineage>
        <taxon>Bacteria</taxon>
        <taxon>Pseudomonadati</taxon>
        <taxon>Pseudomonadota</taxon>
        <taxon>Alphaproteobacteria</taxon>
        <taxon>Sphingomonadales</taxon>
        <taxon>Sphingomonadaceae</taxon>
        <taxon>Sphingomonas</taxon>
    </lineage>
</organism>
<dbReference type="EMBL" id="MDDS01000006">
    <property type="protein sequence ID" value="ODP39241.1"/>
    <property type="molecule type" value="Genomic_DNA"/>
</dbReference>
<reference evidence="1 2" key="1">
    <citation type="submission" date="2016-08" db="EMBL/GenBank/DDBJ databases">
        <title>Draft genome of the agarase producing Sphingomonas sp. MCT13.</title>
        <authorList>
            <person name="D'Andrea M.M."/>
            <person name="Rossolini G.M."/>
            <person name="Thaller M.C."/>
        </authorList>
    </citation>
    <scope>NUCLEOTIDE SEQUENCE [LARGE SCALE GENOMIC DNA]</scope>
    <source>
        <strain evidence="1 2">MCT13</strain>
    </source>
</reference>
<accession>A0A1E3LZP5</accession>
<keyword evidence="2" id="KW-1185">Reference proteome</keyword>
<dbReference type="RefSeq" id="WP_069319013.1">
    <property type="nucleotide sequence ID" value="NZ_MDDS01000006.1"/>
</dbReference>
<evidence type="ECO:0000313" key="1">
    <source>
        <dbReference type="EMBL" id="ODP39241.1"/>
    </source>
</evidence>
<comment type="caution">
    <text evidence="1">The sequence shown here is derived from an EMBL/GenBank/DDBJ whole genome shotgun (WGS) entry which is preliminary data.</text>
</comment>